<gene>
    <name evidence="8" type="ORF">ENQ35_01540</name>
</gene>
<comment type="pathway">
    <text evidence="1">Cell wall biogenesis; cell wall polysaccharide biosynthesis.</text>
</comment>
<evidence type="ECO:0000256" key="1">
    <source>
        <dbReference type="ARBA" id="ARBA00004776"/>
    </source>
</evidence>
<feature type="domain" description="Glycosyltransferase 2-like" evidence="7">
    <location>
        <begin position="902"/>
        <end position="1006"/>
    </location>
</feature>
<dbReference type="CDD" id="cd02440">
    <property type="entry name" value="AdoMet_MTases"/>
    <property type="match status" value="1"/>
</dbReference>
<dbReference type="SUPFAM" id="SSF53335">
    <property type="entry name" value="S-adenosyl-L-methionine-dependent methyltransferases"/>
    <property type="match status" value="1"/>
</dbReference>
<dbReference type="InterPro" id="IPR011990">
    <property type="entry name" value="TPR-like_helical_dom_sf"/>
</dbReference>
<dbReference type="PANTHER" id="PTHR43179">
    <property type="entry name" value="RHAMNOSYLTRANSFERASE WBBL"/>
    <property type="match status" value="1"/>
</dbReference>
<dbReference type="SUPFAM" id="SSF53448">
    <property type="entry name" value="Nucleotide-diphospho-sugar transferases"/>
    <property type="match status" value="2"/>
</dbReference>
<keyword evidence="5" id="KW-0802">TPR repeat</keyword>
<accession>A0A7C1F2W7</accession>
<dbReference type="Pfam" id="PF00535">
    <property type="entry name" value="Glycos_transf_2"/>
    <property type="match status" value="2"/>
</dbReference>
<dbReference type="InterPro" id="IPR029044">
    <property type="entry name" value="Nucleotide-diphossugar_trans"/>
</dbReference>
<evidence type="ECO:0000313" key="8">
    <source>
        <dbReference type="EMBL" id="HDW51420.1"/>
    </source>
</evidence>
<dbReference type="InterPro" id="IPR029063">
    <property type="entry name" value="SAM-dependent_MTases_sf"/>
</dbReference>
<dbReference type="SMART" id="SM00028">
    <property type="entry name" value="TPR"/>
    <property type="match status" value="3"/>
</dbReference>
<dbReference type="Gene3D" id="3.40.50.11090">
    <property type="match status" value="1"/>
</dbReference>
<dbReference type="SUPFAM" id="SSF53756">
    <property type="entry name" value="UDP-Glycosyltransferase/glycogen phosphorylase"/>
    <property type="match status" value="1"/>
</dbReference>
<dbReference type="Pfam" id="PF13176">
    <property type="entry name" value="TPR_7"/>
    <property type="match status" value="1"/>
</dbReference>
<organism evidence="8">
    <name type="scientific">Ammonifex degensii</name>
    <dbReference type="NCBI Taxonomy" id="42838"/>
    <lineage>
        <taxon>Bacteria</taxon>
        <taxon>Bacillati</taxon>
        <taxon>Bacillota</taxon>
        <taxon>Clostridia</taxon>
        <taxon>Thermoanaerobacterales</taxon>
        <taxon>Thermoanaerobacteraceae</taxon>
        <taxon>Ammonifex</taxon>
    </lineage>
</organism>
<dbReference type="Gene3D" id="3.40.50.150">
    <property type="entry name" value="Vaccinia Virus protein VP39"/>
    <property type="match status" value="1"/>
</dbReference>
<keyword evidence="4 8" id="KW-0808">Transferase</keyword>
<protein>
    <submittedName>
        <fullName evidence="8">Glycosyltransferase</fullName>
    </submittedName>
</protein>
<keyword evidence="3" id="KW-0328">Glycosyltransferase</keyword>
<evidence type="ECO:0000256" key="3">
    <source>
        <dbReference type="ARBA" id="ARBA00022676"/>
    </source>
</evidence>
<comment type="similarity">
    <text evidence="2">Belongs to the glycosyltransferase 2 family.</text>
</comment>
<dbReference type="GO" id="GO:0016757">
    <property type="term" value="F:glycosyltransferase activity"/>
    <property type="evidence" value="ECO:0007669"/>
    <property type="project" value="UniProtKB-KW"/>
</dbReference>
<comment type="caution">
    <text evidence="8">The sequence shown here is derived from an EMBL/GenBank/DDBJ whole genome shotgun (WGS) entry which is preliminary data.</text>
</comment>
<dbReference type="CDD" id="cd04186">
    <property type="entry name" value="GT_2_like_c"/>
    <property type="match status" value="1"/>
</dbReference>
<dbReference type="Pfam" id="PF13489">
    <property type="entry name" value="Methyltransf_23"/>
    <property type="match status" value="1"/>
</dbReference>
<sequence length="1294" mass="144134">MVFLREGETSQGGISIGGKSSRPLGLTSIVILAWNQLFYTRMCIESIQQYTDFPYELILVDNGSTDGTGEYFDSIPGAVVIKNPVNRGFAAGCNQGIRAARGDYILLLNNDTVVSHNWLSNLINCLESSPEIGIVGPVSNYVSGIQLISTEYQSLEEMHQFAREFNRPDPSRWFNTERLVGFCMLIRRSVIDRIGLLDEDFGIGNFEDDDYCLRARQAGFRLVCAGDTFVHHFGSKTFEGNNMDMAKLLAENRVRFCRKWGIGGETKEKPVEEKLKQGLESTLQLRAWLACEALVSRGKEVREELLAARARLLQTASLKQSFTITFLAVNTFVTGAVKIFLEQANRLTARGHRVYIVSYYNPPEWFPLQAEFIQVPLKGLLRDYVPPSDIVIATFWTQIPELCALAGKSSVAYLVQEDPYFFERDKLPPRQRIVMDKLHTLPIDLIAISQYLQQVIRDIYKRESYYVPNAVDHQVFYPRPRSPREKKRILVIGADALPFKGIQEIAVALRHLSQKDVEFDVAWVTLVPPQIVQPAWEIVVNPAQEELARIMADCDIYVSGSRYEAFSLPPLEAMASGVAVVTTANQGILEYARHEYNCLIVPVENPVALGEAVYRLLKDGRLYAELVTNGLTTVQDYTWDNTINRLEEVCRAIIRGPALDEGSEVEVIDVTASKPDERPLGDGYFHFSRPDLVELVPPQAKKVLDVGCAAGMMGAALKERGVEEVVGIEINTVAAREAATRLDRVLVGDVEELDLPYPEKYFDAIVMGDVLEHLRDPWVVLNRLQSFLAEEGTVVASIPNVANASVIAGLLSGKWQYTDAGILDRTHLRFFTLDGVREMFTNAGFRIVSINRVKEPLGEREQKLVTLLQSSEMAHPSFAEEASVVQYLVVARKKASVQKVSFCTVVENGAGDLPRCLSSVGRVADELIVVDTGSAGDTLGIAGAFGAKLYRFSGAKDIGAAWRFAFAKATGDWIVFLEADEELADGDGPKLRSLLSRGEADGYYLTEINYVGNEPGMDAVLGAAFRVFRNDPRYYSAAEASEHIVTALQTRGGKILFSDVRIHHYGYNQSPREREKARYELAILEGEVSKRPDDKLTRFNLGAKYLCLGEYNRALTELQAAFKNLALDKAAHAPALVRNIALCLKRSKRFREALQVLEDAIPVYPDCIDLLFLVGCVYAELKDYPAAAKAYQECIRKSETGTCRASQPGVGSYEAWFGLGQVYERVGYWEGAVQAYTNALKGKKFLERPVRGLGRILIGREDDAGVKAFFERHLDVKDPEILTVLGGGFSACRR</sequence>
<dbReference type="EMBL" id="DSMV01000099">
    <property type="protein sequence ID" value="HDW51420.1"/>
    <property type="molecule type" value="Genomic_DNA"/>
</dbReference>
<feature type="domain" description="Glycosyl transferase family 1" evidence="6">
    <location>
        <begin position="544"/>
        <end position="630"/>
    </location>
</feature>
<dbReference type="Pfam" id="PF00534">
    <property type="entry name" value="Glycos_transf_1"/>
    <property type="match status" value="1"/>
</dbReference>
<evidence type="ECO:0000256" key="5">
    <source>
        <dbReference type="PROSITE-ProRule" id="PRU00339"/>
    </source>
</evidence>
<feature type="domain" description="Glycosyltransferase 2-like" evidence="7">
    <location>
        <begin position="28"/>
        <end position="194"/>
    </location>
</feature>
<evidence type="ECO:0000259" key="6">
    <source>
        <dbReference type="Pfam" id="PF00534"/>
    </source>
</evidence>
<dbReference type="InterPro" id="IPR001296">
    <property type="entry name" value="Glyco_trans_1"/>
</dbReference>
<dbReference type="CDD" id="cd03801">
    <property type="entry name" value="GT4_PimA-like"/>
    <property type="match status" value="1"/>
</dbReference>
<dbReference type="Gene3D" id="3.40.50.2000">
    <property type="entry name" value="Glycogen Phosphorylase B"/>
    <property type="match status" value="1"/>
</dbReference>
<dbReference type="SUPFAM" id="SSF48452">
    <property type="entry name" value="TPR-like"/>
    <property type="match status" value="1"/>
</dbReference>
<evidence type="ECO:0000256" key="2">
    <source>
        <dbReference type="ARBA" id="ARBA00006739"/>
    </source>
</evidence>
<evidence type="ECO:0000256" key="4">
    <source>
        <dbReference type="ARBA" id="ARBA00022679"/>
    </source>
</evidence>
<dbReference type="Gene3D" id="1.25.40.10">
    <property type="entry name" value="Tetratricopeptide repeat domain"/>
    <property type="match status" value="1"/>
</dbReference>
<feature type="repeat" description="TPR" evidence="5">
    <location>
        <begin position="1213"/>
        <end position="1246"/>
    </location>
</feature>
<name>A0A7C1F2W7_9THEO</name>
<dbReference type="PROSITE" id="PS50005">
    <property type="entry name" value="TPR"/>
    <property type="match status" value="1"/>
</dbReference>
<dbReference type="InterPro" id="IPR019734">
    <property type="entry name" value="TPR_rpt"/>
</dbReference>
<reference evidence="8" key="1">
    <citation type="journal article" date="2020" name="mSystems">
        <title>Genome- and Community-Level Interaction Insights into Carbon Utilization and Element Cycling Functions of Hydrothermarchaeota in Hydrothermal Sediment.</title>
        <authorList>
            <person name="Zhou Z."/>
            <person name="Liu Y."/>
            <person name="Xu W."/>
            <person name="Pan J."/>
            <person name="Luo Z.H."/>
            <person name="Li M."/>
        </authorList>
    </citation>
    <scope>NUCLEOTIDE SEQUENCE [LARGE SCALE GENOMIC DNA]</scope>
    <source>
        <strain evidence="8">SpSt-301</strain>
    </source>
</reference>
<dbReference type="InterPro" id="IPR001173">
    <property type="entry name" value="Glyco_trans_2-like"/>
</dbReference>
<dbReference type="Gene3D" id="3.90.550.10">
    <property type="entry name" value="Spore Coat Polysaccharide Biosynthesis Protein SpsA, Chain A"/>
    <property type="match status" value="2"/>
</dbReference>
<proteinExistence type="inferred from homology"/>
<dbReference type="PANTHER" id="PTHR43179:SF12">
    <property type="entry name" value="GALACTOFURANOSYLTRANSFERASE GLFT2"/>
    <property type="match status" value="1"/>
</dbReference>
<evidence type="ECO:0000259" key="7">
    <source>
        <dbReference type="Pfam" id="PF00535"/>
    </source>
</evidence>